<protein>
    <submittedName>
        <fullName evidence="1">Uncharacterized protein</fullName>
    </submittedName>
</protein>
<evidence type="ECO:0000313" key="1">
    <source>
        <dbReference type="EMBL" id="KKR30202.1"/>
    </source>
</evidence>
<dbReference type="EMBL" id="LBXL01000011">
    <property type="protein sequence ID" value="KKR30202.1"/>
    <property type="molecule type" value="Genomic_DNA"/>
</dbReference>
<accession>A0A0G0SX91</accession>
<proteinExistence type="predicted"/>
<sequence length="52" mass="6057">MEEPIENELPEDEEIQRLMLDHDVDEETAEKAQELIDEGIDEDEAIELAEDM</sequence>
<dbReference type="Proteomes" id="UP000034793">
    <property type="component" value="Unassembled WGS sequence"/>
</dbReference>
<name>A0A0G0SX91_9BACT</name>
<gene>
    <name evidence="1" type="ORF">UT61_C0011G0025</name>
</gene>
<dbReference type="AlphaFoldDB" id="A0A0G0SX91"/>
<reference evidence="1 2" key="1">
    <citation type="journal article" date="2015" name="Nature">
        <title>rRNA introns, odd ribosomes, and small enigmatic genomes across a large radiation of phyla.</title>
        <authorList>
            <person name="Brown C.T."/>
            <person name="Hug L.A."/>
            <person name="Thomas B.C."/>
            <person name="Sharon I."/>
            <person name="Castelle C.J."/>
            <person name="Singh A."/>
            <person name="Wilkins M.J."/>
            <person name="Williams K.H."/>
            <person name="Banfield J.F."/>
        </authorList>
    </citation>
    <scope>NUCLEOTIDE SEQUENCE [LARGE SCALE GENOMIC DNA]</scope>
</reference>
<organism evidence="1 2">
    <name type="scientific">Candidatus Woesebacteria bacterium GW2011_GWA1_39_8</name>
    <dbReference type="NCBI Taxonomy" id="1618552"/>
    <lineage>
        <taxon>Bacteria</taxon>
        <taxon>Candidatus Woeseibacteriota</taxon>
    </lineage>
</organism>
<comment type="caution">
    <text evidence="1">The sequence shown here is derived from an EMBL/GenBank/DDBJ whole genome shotgun (WGS) entry which is preliminary data.</text>
</comment>
<evidence type="ECO:0000313" key="2">
    <source>
        <dbReference type="Proteomes" id="UP000034793"/>
    </source>
</evidence>